<dbReference type="SUPFAM" id="SSF57701">
    <property type="entry name" value="Zn2/Cys6 DNA-binding domain"/>
    <property type="match status" value="1"/>
</dbReference>
<dbReference type="Pfam" id="PF00172">
    <property type="entry name" value="Zn_clus"/>
    <property type="match status" value="1"/>
</dbReference>
<evidence type="ECO:0000313" key="5">
    <source>
        <dbReference type="EMBL" id="KAL1846988.1"/>
    </source>
</evidence>
<evidence type="ECO:0000256" key="2">
    <source>
        <dbReference type="ARBA" id="ARBA00023242"/>
    </source>
</evidence>
<dbReference type="Pfam" id="PF04082">
    <property type="entry name" value="Fungal_trans"/>
    <property type="match status" value="1"/>
</dbReference>
<evidence type="ECO:0000256" key="3">
    <source>
        <dbReference type="SAM" id="MobiDB-lite"/>
    </source>
</evidence>
<dbReference type="PANTHER" id="PTHR47785:SF5">
    <property type="entry name" value="ZN(II)2CYS6 TRANSCRIPTION FACTOR (EUROFUNG)"/>
    <property type="match status" value="1"/>
</dbReference>
<gene>
    <name evidence="5" type="ORF">VTK73DRAFT_165</name>
</gene>
<name>A0ABR3VWP4_9PEZI</name>
<dbReference type="PANTHER" id="PTHR47785">
    <property type="entry name" value="ZN(II)2CYS6 TRANSCRIPTION FACTOR (EUROFUNG)-RELATED-RELATED"/>
    <property type="match status" value="1"/>
</dbReference>
<dbReference type="InterPro" id="IPR001138">
    <property type="entry name" value="Zn2Cys6_DnaBD"/>
</dbReference>
<feature type="compositionally biased region" description="Basic residues" evidence="3">
    <location>
        <begin position="14"/>
        <end position="23"/>
    </location>
</feature>
<dbReference type="EMBL" id="JAZHXJ010001003">
    <property type="protein sequence ID" value="KAL1846988.1"/>
    <property type="molecule type" value="Genomic_DNA"/>
</dbReference>
<evidence type="ECO:0000259" key="4">
    <source>
        <dbReference type="PROSITE" id="PS50048"/>
    </source>
</evidence>
<dbReference type="PROSITE" id="PS50048">
    <property type="entry name" value="ZN2_CY6_FUNGAL_2"/>
    <property type="match status" value="1"/>
</dbReference>
<feature type="region of interest" description="Disordered" evidence="3">
    <location>
        <begin position="1"/>
        <end position="23"/>
    </location>
</feature>
<dbReference type="SMART" id="SM00066">
    <property type="entry name" value="GAL4"/>
    <property type="match status" value="1"/>
</dbReference>
<feature type="region of interest" description="Disordered" evidence="3">
    <location>
        <begin position="97"/>
        <end position="127"/>
    </location>
</feature>
<accession>A0ABR3VWP4</accession>
<keyword evidence="6" id="KW-1185">Reference proteome</keyword>
<keyword evidence="2" id="KW-0539">Nucleus</keyword>
<evidence type="ECO:0000313" key="6">
    <source>
        <dbReference type="Proteomes" id="UP001586593"/>
    </source>
</evidence>
<dbReference type="InterPro" id="IPR053181">
    <property type="entry name" value="EcdB-like_regulator"/>
</dbReference>
<dbReference type="CDD" id="cd12148">
    <property type="entry name" value="fungal_TF_MHR"/>
    <property type="match status" value="1"/>
</dbReference>
<feature type="compositionally biased region" description="Polar residues" evidence="3">
    <location>
        <begin position="404"/>
        <end position="414"/>
    </location>
</feature>
<feature type="domain" description="Zn(2)-C6 fungal-type" evidence="4">
    <location>
        <begin position="32"/>
        <end position="62"/>
    </location>
</feature>
<dbReference type="CDD" id="cd00067">
    <property type="entry name" value="GAL4"/>
    <property type="match status" value="1"/>
</dbReference>
<organism evidence="5 6">
    <name type="scientific">Phialemonium thermophilum</name>
    <dbReference type="NCBI Taxonomy" id="223376"/>
    <lineage>
        <taxon>Eukaryota</taxon>
        <taxon>Fungi</taxon>
        <taxon>Dikarya</taxon>
        <taxon>Ascomycota</taxon>
        <taxon>Pezizomycotina</taxon>
        <taxon>Sordariomycetes</taxon>
        <taxon>Sordariomycetidae</taxon>
        <taxon>Cephalothecales</taxon>
        <taxon>Cephalothecaceae</taxon>
        <taxon>Phialemonium</taxon>
    </lineage>
</organism>
<comment type="caution">
    <text evidence="5">The sequence shown here is derived from an EMBL/GenBank/DDBJ whole genome shotgun (WGS) entry which is preliminary data.</text>
</comment>
<dbReference type="Gene3D" id="4.10.240.10">
    <property type="entry name" value="Zn(2)-C6 fungal-type DNA-binding domain"/>
    <property type="match status" value="1"/>
</dbReference>
<protein>
    <recommendedName>
        <fullName evidence="4">Zn(2)-C6 fungal-type domain-containing protein</fullName>
    </recommendedName>
</protein>
<sequence length="645" mass="71947">MSGLSPSDADHSQGVKRRREAGAYQRRRAVAACQPCRLRKTKCDNMRPVCGFCQRNGGQCVYLDSSNDYSSFDPASLAILARINHVVSLLEARPSAGAGAVGTPPSSSLDAVQGPAGGTVPTTNHQERKDDLVEDDLVANLYLSQVPRACLNCEGVLAWPVFQGFVPDVVSFILDLEDNEASPSCEKRRVPPSGGLGRGVQEDDIIPLSKRFLAYVHVKNPILDVPSFKVQVKRVAENGPGWDGTSCLVLIACALGCLASPFHPNPGHVESPGSNHPLAACVPDHDAAMSYYLAAKKRLGLLQPSLDYLQCLFLSGVFEMYLLRPVKAWFYFNQACVQIRNLQWRREHEAGRHVRLVSQEAARLEQRLYWSCLKSEFEIRCEIPLPASGLTRFNHPNMFPSPPTELSSPASQQPGREEPYQDVEPEEERSWFYYLAEISYRRMMDRAIAVLARNGQDGWIRDIRENVSYVKGFNEQIDVWNSHLPPEIDLNNTALSNNELAFFVQNRALSCREWIHRPFVYYVVHQPAYDPYVAQAMPLAKVGLQLCCDLLLQSHPHHRHHGTWLATRSSATRALILIAAARSRKIALPDRWREAVEVALSMLRRWSSEAPDLEWAASVCDGLLSESPISPVVYNQPMASAEASP</sequence>
<keyword evidence="1" id="KW-0479">Metal-binding</keyword>
<feature type="region of interest" description="Disordered" evidence="3">
    <location>
        <begin position="401"/>
        <end position="424"/>
    </location>
</feature>
<dbReference type="InterPro" id="IPR007219">
    <property type="entry name" value="XnlR_reg_dom"/>
</dbReference>
<dbReference type="PROSITE" id="PS00463">
    <property type="entry name" value="ZN2_CY6_FUNGAL_1"/>
    <property type="match status" value="1"/>
</dbReference>
<proteinExistence type="predicted"/>
<dbReference type="Proteomes" id="UP001586593">
    <property type="component" value="Unassembled WGS sequence"/>
</dbReference>
<reference evidence="5 6" key="1">
    <citation type="journal article" date="2024" name="Commun. Biol.">
        <title>Comparative genomic analysis of thermophilic fungi reveals convergent evolutionary adaptations and gene losses.</title>
        <authorList>
            <person name="Steindorff A.S."/>
            <person name="Aguilar-Pontes M.V."/>
            <person name="Robinson A.J."/>
            <person name="Andreopoulos B."/>
            <person name="LaButti K."/>
            <person name="Kuo A."/>
            <person name="Mondo S."/>
            <person name="Riley R."/>
            <person name="Otillar R."/>
            <person name="Haridas S."/>
            <person name="Lipzen A."/>
            <person name="Grimwood J."/>
            <person name="Schmutz J."/>
            <person name="Clum A."/>
            <person name="Reid I.D."/>
            <person name="Moisan M.C."/>
            <person name="Butler G."/>
            <person name="Nguyen T.T.M."/>
            <person name="Dewar K."/>
            <person name="Conant G."/>
            <person name="Drula E."/>
            <person name="Henrissat B."/>
            <person name="Hansel C."/>
            <person name="Singer S."/>
            <person name="Hutchinson M.I."/>
            <person name="de Vries R.P."/>
            <person name="Natvig D.O."/>
            <person name="Powell A.J."/>
            <person name="Tsang A."/>
            <person name="Grigoriev I.V."/>
        </authorList>
    </citation>
    <scope>NUCLEOTIDE SEQUENCE [LARGE SCALE GENOMIC DNA]</scope>
    <source>
        <strain evidence="5 6">ATCC 24622</strain>
    </source>
</reference>
<evidence type="ECO:0000256" key="1">
    <source>
        <dbReference type="ARBA" id="ARBA00022723"/>
    </source>
</evidence>
<dbReference type="InterPro" id="IPR036864">
    <property type="entry name" value="Zn2-C6_fun-type_DNA-bd_sf"/>
</dbReference>